<keyword evidence="3" id="KW-1185">Reference proteome</keyword>
<organism evidence="2 3">
    <name type="scientific">Ferrimonas pelagia</name>
    <dbReference type="NCBI Taxonomy" id="1177826"/>
    <lineage>
        <taxon>Bacteria</taxon>
        <taxon>Pseudomonadati</taxon>
        <taxon>Pseudomonadota</taxon>
        <taxon>Gammaproteobacteria</taxon>
        <taxon>Alteromonadales</taxon>
        <taxon>Ferrimonadaceae</taxon>
        <taxon>Ferrimonas</taxon>
    </lineage>
</organism>
<evidence type="ECO:0000313" key="2">
    <source>
        <dbReference type="EMBL" id="GAA4882369.1"/>
    </source>
</evidence>
<dbReference type="Proteomes" id="UP001499988">
    <property type="component" value="Unassembled WGS sequence"/>
</dbReference>
<dbReference type="Gene3D" id="3.40.50.850">
    <property type="entry name" value="Isochorismatase-like"/>
    <property type="match status" value="1"/>
</dbReference>
<proteinExistence type="predicted"/>
<dbReference type="SUPFAM" id="SSF52499">
    <property type="entry name" value="Isochorismatase-like hydrolases"/>
    <property type="match status" value="1"/>
</dbReference>
<reference evidence="3" key="1">
    <citation type="journal article" date="2019" name="Int. J. Syst. Evol. Microbiol.">
        <title>The Global Catalogue of Microorganisms (GCM) 10K type strain sequencing project: providing services to taxonomists for standard genome sequencing and annotation.</title>
        <authorList>
            <consortium name="The Broad Institute Genomics Platform"/>
            <consortium name="The Broad Institute Genome Sequencing Center for Infectious Disease"/>
            <person name="Wu L."/>
            <person name="Ma J."/>
        </authorList>
    </citation>
    <scope>NUCLEOTIDE SEQUENCE [LARGE SCALE GENOMIC DNA]</scope>
    <source>
        <strain evidence="3">JCM 18401</strain>
    </source>
</reference>
<dbReference type="InterPro" id="IPR000868">
    <property type="entry name" value="Isochorismatase-like_dom"/>
</dbReference>
<evidence type="ECO:0000313" key="3">
    <source>
        <dbReference type="Proteomes" id="UP001499988"/>
    </source>
</evidence>
<name>A0ABP9EPA6_9GAMM</name>
<dbReference type="InterPro" id="IPR036380">
    <property type="entry name" value="Isochorismatase-like_sf"/>
</dbReference>
<protein>
    <submittedName>
        <fullName evidence="2">Isochorismatase family protein</fullName>
    </submittedName>
</protein>
<evidence type="ECO:0000259" key="1">
    <source>
        <dbReference type="Pfam" id="PF00857"/>
    </source>
</evidence>
<gene>
    <name evidence="2" type="ORF">GCM10023333_15640</name>
</gene>
<dbReference type="EMBL" id="BAABJZ010000023">
    <property type="protein sequence ID" value="GAA4882369.1"/>
    <property type="molecule type" value="Genomic_DNA"/>
</dbReference>
<comment type="caution">
    <text evidence="2">The sequence shown here is derived from an EMBL/GenBank/DDBJ whole genome shotgun (WGS) entry which is preliminary data.</text>
</comment>
<dbReference type="PANTHER" id="PTHR14119:SF3">
    <property type="entry name" value="ISOCHORISMATASE DOMAIN-CONTAINING PROTEIN 2"/>
    <property type="match status" value="1"/>
</dbReference>
<dbReference type="RefSeq" id="WP_345334794.1">
    <property type="nucleotide sequence ID" value="NZ_BAABJZ010000023.1"/>
</dbReference>
<dbReference type="PANTHER" id="PTHR14119">
    <property type="entry name" value="HYDROLASE"/>
    <property type="match status" value="1"/>
</dbReference>
<sequence>MLAREHSALVLVDVQGKLAQSMVDSAGLIARLSALIEGMKILQVPIFWVEQYPQGLGPTHPQLHALLQPFPCYQKMSFGIGGVPELMSAIADSGRHQLLICGIEAHVCVYQSARQLLSAGYDVEVVADGVSSRTEQNRQIGLAKMQSLGAKLTSVEMALFELVASCDDPAFKRILGLVK</sequence>
<feature type="domain" description="Isochorismatase-like" evidence="1">
    <location>
        <begin position="7"/>
        <end position="156"/>
    </location>
</feature>
<dbReference type="InterPro" id="IPR050993">
    <property type="entry name" value="Isochorismatase_domain"/>
</dbReference>
<dbReference type="Pfam" id="PF00857">
    <property type="entry name" value="Isochorismatase"/>
    <property type="match status" value="1"/>
</dbReference>
<accession>A0ABP9EPA6</accession>